<keyword evidence="9" id="KW-0675">Receptor</keyword>
<reference evidence="15" key="1">
    <citation type="submission" date="2018-10" db="EMBL/GenBank/DDBJ databases">
        <title>Transcriptome assembly of Aceria tosichella (Wheat curl mite) Type 2.</title>
        <authorList>
            <person name="Scully E.D."/>
            <person name="Geib S.M."/>
            <person name="Palmer N.A."/>
            <person name="Gupta A.K."/>
            <person name="Sarath G."/>
            <person name="Tatineni S."/>
        </authorList>
    </citation>
    <scope>NUCLEOTIDE SEQUENCE</scope>
    <source>
        <strain evidence="15">LincolnNE</strain>
    </source>
</reference>
<dbReference type="PRINTS" id="PR01609">
    <property type="entry name" value="CD36FAMILY"/>
</dbReference>
<comment type="similarity">
    <text evidence="3">Belongs to the CD36 family.</text>
</comment>
<keyword evidence="8" id="KW-1015">Disulfide bond</keyword>
<evidence type="ECO:0000256" key="14">
    <source>
        <dbReference type="SAM" id="Phobius"/>
    </source>
</evidence>
<dbReference type="PANTHER" id="PTHR11923">
    <property type="entry name" value="SCAVENGER RECEPTOR CLASS B TYPE-1 SR-B1"/>
    <property type="match status" value="1"/>
</dbReference>
<keyword evidence="10" id="KW-0325">Glycoprotein</keyword>
<keyword evidence="5 14" id="KW-0812">Transmembrane</keyword>
<keyword evidence="6 14" id="KW-1133">Transmembrane helix</keyword>
<proteinExistence type="inferred from homology"/>
<feature type="region of interest" description="Disordered" evidence="13">
    <location>
        <begin position="304"/>
        <end position="356"/>
    </location>
</feature>
<evidence type="ECO:0000256" key="3">
    <source>
        <dbReference type="ARBA" id="ARBA00010532"/>
    </source>
</evidence>
<keyword evidence="4" id="KW-1003">Cell membrane</keyword>
<sequence>MAFPLINVKFILLISASFIAIFSSIAIYFCLPILISHMIRTQITLSATSGSFENWRLNSVVDRMYLYNISNLGDLNSELIKRDNSGSIRKSRQVPRLQQLGPFTFRQDREKLNIKFDAINETVIYDQKKSWTFLPELSSLKSIDAMKSSLINHISVPLAGTTLSPEFGEFIDPIVAENDLKLFLSHSIDTLLFEGYHDILMEQAKASGQVDVDKFGWMHNQNNSVVKSIRVFTGPSNTTLDKFGLIDQFDHKQYMNIWHNNNSDPKDFQSAKCNHFRLSSAGEFFPPPDYSIIDHNSYYRYAEHQQQLQDQQRENQLVDDGSKKENASSEDVNGQLSPSTEPNLRDSSGSGSLVTNSETVPDIARLKPFQINAGKSISIFMPELCRTIRLFYNGSYTYKDKLLVDRYIANEETFMYQANEPVLDASSTSSTKESNGCYCTYNANTRTTSCPPNGMMDLFSCRKGSPVGISFPHFLYSTKDRSLEPYLRLFTDEVEPNVKEHQFFIDLEATLNLPVNVQIVLQFNVRLRNDQQLNFTKEYAYLFEDPSGDSGRQQLKDFYLPQMWVKSTAEVDDTNLAHLVFIQKHLKLVTPLTTIVIFSFASILLAASAKLAYDLTYGPARKSSMCEHEACSSFSGSHSCGYLEEKKKKKYLDMQLLAQREKPTSKSAFNFASSMGNIPTNDFSKTNFTNHSSFDELNRPTTSRNANNFVIAASSSSSNSQHDCESQPLNK</sequence>
<dbReference type="PANTHER" id="PTHR11923:SF110">
    <property type="entry name" value="SCAVENGER RECEPTOR CLASS B MEMBER 1"/>
    <property type="match status" value="1"/>
</dbReference>
<comment type="subcellular location">
    <subcellularLocation>
        <location evidence="2">Cell membrane</location>
        <topology evidence="2">Multi-pass membrane protein</topology>
    </subcellularLocation>
    <subcellularLocation>
        <location evidence="1">Membrane</location>
        <location evidence="1">Caveola</location>
        <topology evidence="1">Multi-pass membrane protein</topology>
    </subcellularLocation>
</comment>
<protein>
    <recommendedName>
        <fullName evidence="11">Scavenger receptor class B member 1</fullName>
    </recommendedName>
    <alternativeName>
        <fullName evidence="12">SR-BI</fullName>
    </alternativeName>
</protein>
<evidence type="ECO:0000256" key="2">
    <source>
        <dbReference type="ARBA" id="ARBA00004651"/>
    </source>
</evidence>
<evidence type="ECO:0000256" key="8">
    <source>
        <dbReference type="ARBA" id="ARBA00023157"/>
    </source>
</evidence>
<organism evidence="15">
    <name type="scientific">Aceria tosichella</name>
    <name type="common">wheat curl mite</name>
    <dbReference type="NCBI Taxonomy" id="561515"/>
    <lineage>
        <taxon>Eukaryota</taxon>
        <taxon>Metazoa</taxon>
        <taxon>Ecdysozoa</taxon>
        <taxon>Arthropoda</taxon>
        <taxon>Chelicerata</taxon>
        <taxon>Arachnida</taxon>
        <taxon>Acari</taxon>
        <taxon>Acariformes</taxon>
        <taxon>Trombidiformes</taxon>
        <taxon>Prostigmata</taxon>
        <taxon>Eupodina</taxon>
        <taxon>Eriophyoidea</taxon>
        <taxon>Eriophyidae</taxon>
        <taxon>Eriophyinae</taxon>
        <taxon>Aceriini</taxon>
        <taxon>Aceria</taxon>
    </lineage>
</organism>
<evidence type="ECO:0000256" key="13">
    <source>
        <dbReference type="SAM" id="MobiDB-lite"/>
    </source>
</evidence>
<dbReference type="GO" id="GO:0005044">
    <property type="term" value="F:scavenger receptor activity"/>
    <property type="evidence" value="ECO:0007669"/>
    <property type="project" value="TreeGrafter"/>
</dbReference>
<evidence type="ECO:0000313" key="15">
    <source>
        <dbReference type="EMBL" id="MDE45629.1"/>
    </source>
</evidence>
<feature type="transmembrane region" description="Helical" evidence="14">
    <location>
        <begin position="12"/>
        <end position="35"/>
    </location>
</feature>
<evidence type="ECO:0000256" key="4">
    <source>
        <dbReference type="ARBA" id="ARBA00022475"/>
    </source>
</evidence>
<feature type="compositionally biased region" description="Polar residues" evidence="13">
    <location>
        <begin position="329"/>
        <end position="356"/>
    </location>
</feature>
<evidence type="ECO:0000256" key="11">
    <source>
        <dbReference type="ARBA" id="ARBA00040821"/>
    </source>
</evidence>
<dbReference type="AlphaFoldDB" id="A0A6G1S5J1"/>
<evidence type="ECO:0000256" key="10">
    <source>
        <dbReference type="ARBA" id="ARBA00023180"/>
    </source>
</evidence>
<evidence type="ECO:0000256" key="5">
    <source>
        <dbReference type="ARBA" id="ARBA00022692"/>
    </source>
</evidence>
<feature type="region of interest" description="Disordered" evidence="13">
    <location>
        <begin position="712"/>
        <end position="731"/>
    </location>
</feature>
<dbReference type="EMBL" id="GGYP01000858">
    <property type="protein sequence ID" value="MDE45629.1"/>
    <property type="molecule type" value="Transcribed_RNA"/>
</dbReference>
<dbReference type="InterPro" id="IPR002159">
    <property type="entry name" value="CD36_fam"/>
</dbReference>
<dbReference type="GO" id="GO:0005901">
    <property type="term" value="C:caveola"/>
    <property type="evidence" value="ECO:0007669"/>
    <property type="project" value="UniProtKB-SubCell"/>
</dbReference>
<gene>
    <name evidence="15" type="primary">SNMP1</name>
    <name evidence="15" type="ORF">g.9092</name>
</gene>
<keyword evidence="7 14" id="KW-0472">Membrane</keyword>
<dbReference type="Pfam" id="PF01130">
    <property type="entry name" value="CD36"/>
    <property type="match status" value="2"/>
</dbReference>
<dbReference type="GO" id="GO:0005737">
    <property type="term" value="C:cytoplasm"/>
    <property type="evidence" value="ECO:0007669"/>
    <property type="project" value="TreeGrafter"/>
</dbReference>
<accession>A0A6G1S5J1</accession>
<evidence type="ECO:0000256" key="6">
    <source>
        <dbReference type="ARBA" id="ARBA00022989"/>
    </source>
</evidence>
<evidence type="ECO:0000256" key="12">
    <source>
        <dbReference type="ARBA" id="ARBA00042244"/>
    </source>
</evidence>
<evidence type="ECO:0000256" key="9">
    <source>
        <dbReference type="ARBA" id="ARBA00023170"/>
    </source>
</evidence>
<evidence type="ECO:0000256" key="7">
    <source>
        <dbReference type="ARBA" id="ARBA00023136"/>
    </source>
</evidence>
<evidence type="ECO:0000256" key="1">
    <source>
        <dbReference type="ARBA" id="ARBA00004189"/>
    </source>
</evidence>
<name>A0A6G1S5J1_9ACAR</name>